<organism evidence="1">
    <name type="scientific">bioreactor metagenome</name>
    <dbReference type="NCBI Taxonomy" id="1076179"/>
    <lineage>
        <taxon>unclassified sequences</taxon>
        <taxon>metagenomes</taxon>
        <taxon>ecological metagenomes</taxon>
    </lineage>
</organism>
<proteinExistence type="predicted"/>
<comment type="caution">
    <text evidence="1">The sequence shown here is derived from an EMBL/GenBank/DDBJ whole genome shotgun (WGS) entry which is preliminary data.</text>
</comment>
<reference evidence="1" key="1">
    <citation type="submission" date="2019-08" db="EMBL/GenBank/DDBJ databases">
        <authorList>
            <person name="Kucharzyk K."/>
            <person name="Murdoch R.W."/>
            <person name="Higgins S."/>
            <person name="Loffler F."/>
        </authorList>
    </citation>
    <scope>NUCLEOTIDE SEQUENCE</scope>
</reference>
<protein>
    <submittedName>
        <fullName evidence="1">Uncharacterized protein</fullName>
    </submittedName>
</protein>
<evidence type="ECO:0000313" key="1">
    <source>
        <dbReference type="EMBL" id="MPN49103.1"/>
    </source>
</evidence>
<accession>A0A645IPD5</accession>
<dbReference type="AlphaFoldDB" id="A0A645IPD5"/>
<name>A0A645IPD5_9ZZZZ</name>
<gene>
    <name evidence="1" type="ORF">SDC9_196716</name>
</gene>
<sequence length="78" mass="8731">MVVEVRRTVHVTRRTLPVKGKRQRLPAGLRTQFFLAHVVRPAAAALTDAAAEHQHVNQTTIVHIEVVPVVQTRADNNH</sequence>
<dbReference type="EMBL" id="VSSQ01112051">
    <property type="protein sequence ID" value="MPN49103.1"/>
    <property type="molecule type" value="Genomic_DNA"/>
</dbReference>